<dbReference type="EMBL" id="CP154858">
    <property type="protein sequence ID" value="XDT73526.1"/>
    <property type="molecule type" value="Genomic_DNA"/>
</dbReference>
<dbReference type="PANTHER" id="PTHR35370">
    <property type="entry name" value="CYTOPLASMIC PROTEIN-RELATED-RELATED"/>
    <property type="match status" value="1"/>
</dbReference>
<dbReference type="NCBIfam" id="TIGR03359">
    <property type="entry name" value="VI_chp_6"/>
    <property type="match status" value="1"/>
</dbReference>
<proteinExistence type="predicted"/>
<protein>
    <submittedName>
        <fullName evidence="1">Type VI secretion system baseplate subunit TssF</fullName>
    </submittedName>
</protein>
<sequence length="577" mass="65314">MDFSDYFLKELKALRETGKAFALEHPRLAAFLSEEGQDPDVERILESVAFLTARLQQRLDGVFADVTHELLRLAWPGQLQVTPSMTMVAFEAGDAVGESRVIARGAALTSIPVDGHPCRFRTCREVALHPWRLAGCRHMRTETADELVLDLHVLNPAFLLSGGPDALSLYLHGDARQTGYWLQHLERDVLSLGVSLNDGAPEWGAVTVEPEGFDEGFQLLPDEASVASGLRLASEYFLYPEKFSFVALKGLRAFWSRWPAEALECAERIRLTLRFSKRTRQAFQDVSQLVQLHVSPAINLFECDARPLDIEHLESRYLLQPDTVVPGVQAHSVVHLEGWNRDTRRYRSYAPLSQALESCHFQEQGTYYWEKCLPSQVSHYQWLLWTGFYGEGRQALMPQREVIHARLRCTDGMRARKLGVGDVCYPAEALTALVSARNITPVTPPLFPYLHGHRIYELLGLLRSSVSRYSSREALIETLKVLDRRSHYDRAHSEAIHKKIQGVLSLRCREALALRRGIPVMGREIVLEVDESRFLGDGDIHLFGAVLYALMAGGRRINEHLSLRLVGHKHQGIWEWG</sequence>
<evidence type="ECO:0000313" key="1">
    <source>
        <dbReference type="EMBL" id="XDT73526.1"/>
    </source>
</evidence>
<dbReference type="Pfam" id="PF05947">
    <property type="entry name" value="T6SS_TssF"/>
    <property type="match status" value="1"/>
</dbReference>
<reference evidence="1" key="1">
    <citation type="submission" date="2024-05" db="EMBL/GenBank/DDBJ databases">
        <title>Genome sequencing of novel strain.</title>
        <authorList>
            <person name="Ganbat D."/>
            <person name="Ganbat S."/>
            <person name="Lee S.-J."/>
        </authorList>
    </citation>
    <scope>NUCLEOTIDE SEQUENCE</scope>
    <source>
        <strain evidence="1">SMD15-11</strain>
    </source>
</reference>
<dbReference type="InterPro" id="IPR010272">
    <property type="entry name" value="T6SS_TssF"/>
</dbReference>
<gene>
    <name evidence="1" type="primary">tssF</name>
    <name evidence="1" type="ORF">AAIA72_06035</name>
</gene>
<dbReference type="AlphaFoldDB" id="A0AB39UZ19"/>
<organism evidence="1">
    <name type="scientific">Thermohahella caldifontis</name>
    <dbReference type="NCBI Taxonomy" id="3142973"/>
    <lineage>
        <taxon>Bacteria</taxon>
        <taxon>Pseudomonadati</taxon>
        <taxon>Pseudomonadota</taxon>
        <taxon>Gammaproteobacteria</taxon>
        <taxon>Oceanospirillales</taxon>
        <taxon>Hahellaceae</taxon>
        <taxon>Thermohahella</taxon>
    </lineage>
</organism>
<name>A0AB39UZ19_9GAMM</name>
<dbReference type="PANTHER" id="PTHR35370:SF1">
    <property type="entry name" value="TYPE VI SECRETION SYSTEM COMPONENT TSSF1"/>
    <property type="match status" value="1"/>
</dbReference>
<dbReference type="RefSeq" id="WP_369602513.1">
    <property type="nucleotide sequence ID" value="NZ_CP154858.1"/>
</dbReference>
<accession>A0AB39UZ19</accession>
<dbReference type="KEGG" id="tcd:AAIA72_06035"/>